<keyword evidence="5" id="KW-1185">Reference proteome</keyword>
<dbReference type="Pfam" id="PF00535">
    <property type="entry name" value="Glycos_transf_2"/>
    <property type="match status" value="1"/>
</dbReference>
<sequence>MMNITFFIPAYNCAQTITEAVKSVMDNAVAGDELVIVNDCSTDDTAAILAHISKNNPVVKIITHKHNKGGAAARNTAVENAEHDLLFCLDADNVLVPKSIDALKKYLTDQQADVASFQYQHFFTTDKLAPAYVWELPAGQYDITRYLKGENAPGQHGNYLFTKQSWINAKGYAEGAGALDTWTFGLRQAISGAKIVVLKDTYYYHRLNHDTSYWMRDAELSLWSSSVKATYALFPFFDLIDEKFLNYMLGKGRYKWFYTLKKKPLKLVSKGAKDNFYAALHIKLNKYLYPKATLAARAINKIKKTYKQ</sequence>
<dbReference type="Proteomes" id="UP000297248">
    <property type="component" value="Unassembled WGS sequence"/>
</dbReference>
<dbReference type="EMBL" id="JACIEG010000002">
    <property type="protein sequence ID" value="MBB3968545.1"/>
    <property type="molecule type" value="Genomic_DNA"/>
</dbReference>
<reference evidence="3 4" key="1">
    <citation type="journal article" date="2016" name="Int. J. Syst. Evol. Microbiol.">
        <title>Proposal of Mucilaginibacter phyllosphaerae sp. nov. isolated from the phyllosphere of Galium album.</title>
        <authorList>
            <person name="Aydogan E.L."/>
            <person name="Busse H.J."/>
            <person name="Moser G."/>
            <person name="Muller C."/>
            <person name="Kampfer P."/>
            <person name="Glaeser S.P."/>
        </authorList>
    </citation>
    <scope>NUCLEOTIDE SEQUENCE [LARGE SCALE GENOMIC DNA]</scope>
    <source>
        <strain evidence="3 4">PP-F2FG21</strain>
    </source>
</reference>
<dbReference type="PANTHER" id="PTHR43685">
    <property type="entry name" value="GLYCOSYLTRANSFERASE"/>
    <property type="match status" value="1"/>
</dbReference>
<accession>A0A4Y8AGD7</accession>
<dbReference type="Proteomes" id="UP000583101">
    <property type="component" value="Unassembled WGS sequence"/>
</dbReference>
<dbReference type="InterPro" id="IPR029044">
    <property type="entry name" value="Nucleotide-diphossugar_trans"/>
</dbReference>
<dbReference type="InterPro" id="IPR050834">
    <property type="entry name" value="Glycosyltransf_2"/>
</dbReference>
<feature type="domain" description="Glycosyltransferase 2-like" evidence="1">
    <location>
        <begin position="6"/>
        <end position="164"/>
    </location>
</feature>
<dbReference type="RefSeq" id="WP_134335849.1">
    <property type="nucleotide sequence ID" value="NZ_BMCZ01000004.1"/>
</dbReference>
<dbReference type="PANTHER" id="PTHR43685:SF2">
    <property type="entry name" value="GLYCOSYLTRANSFERASE 2-LIKE DOMAIN-CONTAINING PROTEIN"/>
    <property type="match status" value="1"/>
</dbReference>
<dbReference type="EMBL" id="SNQG01000002">
    <property type="protein sequence ID" value="TEW67814.1"/>
    <property type="molecule type" value="Genomic_DNA"/>
</dbReference>
<dbReference type="CDD" id="cd00761">
    <property type="entry name" value="Glyco_tranf_GTA_type"/>
    <property type="match status" value="1"/>
</dbReference>
<comment type="caution">
    <text evidence="3">The sequence shown here is derived from an EMBL/GenBank/DDBJ whole genome shotgun (WGS) entry which is preliminary data.</text>
</comment>
<evidence type="ECO:0000259" key="1">
    <source>
        <dbReference type="Pfam" id="PF00535"/>
    </source>
</evidence>
<evidence type="ECO:0000313" key="5">
    <source>
        <dbReference type="Proteomes" id="UP000583101"/>
    </source>
</evidence>
<proteinExistence type="predicted"/>
<protein>
    <submittedName>
        <fullName evidence="3">Glycosyltransferase family 2 protein</fullName>
    </submittedName>
    <submittedName>
        <fullName evidence="2">Glycosyltransferase involved in cell wall biosynthesis</fullName>
    </submittedName>
</protein>
<keyword evidence="3" id="KW-0808">Transferase</keyword>
<reference evidence="3" key="2">
    <citation type="submission" date="2019-03" db="EMBL/GenBank/DDBJ databases">
        <authorList>
            <person name="Yan Y.-Q."/>
            <person name="Du Z.-J."/>
        </authorList>
    </citation>
    <scope>NUCLEOTIDE SEQUENCE</scope>
    <source>
        <strain evidence="3">PP-F2FG21</strain>
    </source>
</reference>
<organism evidence="3 4">
    <name type="scientific">Mucilaginibacter phyllosphaerae</name>
    <dbReference type="NCBI Taxonomy" id="1812349"/>
    <lineage>
        <taxon>Bacteria</taxon>
        <taxon>Pseudomonadati</taxon>
        <taxon>Bacteroidota</taxon>
        <taxon>Sphingobacteriia</taxon>
        <taxon>Sphingobacteriales</taxon>
        <taxon>Sphingobacteriaceae</taxon>
        <taxon>Mucilaginibacter</taxon>
    </lineage>
</organism>
<dbReference type="GO" id="GO:0016740">
    <property type="term" value="F:transferase activity"/>
    <property type="evidence" value="ECO:0007669"/>
    <property type="project" value="UniProtKB-KW"/>
</dbReference>
<dbReference type="Gene3D" id="3.90.550.10">
    <property type="entry name" value="Spore Coat Polysaccharide Biosynthesis Protein SpsA, Chain A"/>
    <property type="match status" value="1"/>
</dbReference>
<name>A0A4Y8AGD7_9SPHI</name>
<reference evidence="2 5" key="3">
    <citation type="submission" date="2020-08" db="EMBL/GenBank/DDBJ databases">
        <title>Genomic Encyclopedia of Type Strains, Phase IV (KMG-IV): sequencing the most valuable type-strain genomes for metagenomic binning, comparative biology and taxonomic classification.</title>
        <authorList>
            <person name="Goeker M."/>
        </authorList>
    </citation>
    <scope>NUCLEOTIDE SEQUENCE [LARGE SCALE GENOMIC DNA]</scope>
    <source>
        <strain evidence="2 5">DSM 100995</strain>
    </source>
</reference>
<evidence type="ECO:0000313" key="4">
    <source>
        <dbReference type="Proteomes" id="UP000297248"/>
    </source>
</evidence>
<gene>
    <name evidence="3" type="ORF">E2R65_07445</name>
    <name evidence="2" type="ORF">GGR35_001137</name>
</gene>
<evidence type="ECO:0000313" key="3">
    <source>
        <dbReference type="EMBL" id="TEW67814.1"/>
    </source>
</evidence>
<dbReference type="SUPFAM" id="SSF53448">
    <property type="entry name" value="Nucleotide-diphospho-sugar transferases"/>
    <property type="match status" value="1"/>
</dbReference>
<dbReference type="AlphaFoldDB" id="A0A4Y8AGD7"/>
<dbReference type="InterPro" id="IPR001173">
    <property type="entry name" value="Glyco_trans_2-like"/>
</dbReference>
<evidence type="ECO:0000313" key="2">
    <source>
        <dbReference type="EMBL" id="MBB3968545.1"/>
    </source>
</evidence>
<dbReference type="OrthoDB" id="9801954at2"/>